<evidence type="ECO:0000256" key="8">
    <source>
        <dbReference type="ARBA" id="ARBA00049551"/>
    </source>
</evidence>
<dbReference type="EMBL" id="MT270116">
    <property type="protein sequence ID" value="QNR39788.1"/>
    <property type="molecule type" value="Genomic_DNA"/>
</dbReference>
<evidence type="ECO:0000256" key="7">
    <source>
        <dbReference type="ARBA" id="ARBA00023136"/>
    </source>
</evidence>
<evidence type="ECO:0000256" key="1">
    <source>
        <dbReference type="ARBA" id="ARBA00004370"/>
    </source>
</evidence>
<keyword evidence="9" id="KW-0520">NAD</keyword>
<comment type="function">
    <text evidence="9">Core subunit of the mitochondrial membrane respiratory chain NADH dehydrogenase (Complex I) which catalyzes electron transfer from NADH through the respiratory chain, using ubiquinone as an electron acceptor. Essential for the catalytic activity of complex I.</text>
</comment>
<feature type="transmembrane region" description="Helical" evidence="9">
    <location>
        <begin position="6"/>
        <end position="26"/>
    </location>
</feature>
<evidence type="ECO:0000313" key="10">
    <source>
        <dbReference type="EMBL" id="QNR39788.1"/>
    </source>
</evidence>
<dbReference type="GeneID" id="63062066"/>
<dbReference type="InterPro" id="IPR038430">
    <property type="entry name" value="NDAH_ubi_oxred_su3_sf"/>
</dbReference>
<evidence type="ECO:0000256" key="3">
    <source>
        <dbReference type="ARBA" id="ARBA00021007"/>
    </source>
</evidence>
<dbReference type="RefSeq" id="YP_010007608.1">
    <property type="nucleotide sequence ID" value="NC_053318.1"/>
</dbReference>
<keyword evidence="9" id="KW-1278">Translocase</keyword>
<keyword evidence="9 10" id="KW-0496">Mitochondrion</keyword>
<dbReference type="EC" id="7.1.1.2" evidence="9"/>
<dbReference type="PANTHER" id="PTHR11058">
    <property type="entry name" value="NADH-UBIQUINONE OXIDOREDUCTASE CHAIN 3"/>
    <property type="match status" value="1"/>
</dbReference>
<evidence type="ECO:0000256" key="5">
    <source>
        <dbReference type="ARBA" id="ARBA00022692"/>
    </source>
</evidence>
<proteinExistence type="inferred from homology"/>
<keyword evidence="9" id="KW-0679">Respiratory chain</keyword>
<protein>
    <recommendedName>
        <fullName evidence="3 9">NADH-ubiquinone oxidoreductase chain 3</fullName>
        <ecNumber evidence="9">7.1.1.2</ecNumber>
    </recommendedName>
</protein>
<feature type="transmembrane region" description="Helical" evidence="9">
    <location>
        <begin position="60"/>
        <end position="79"/>
    </location>
</feature>
<sequence length="118" mass="13995">MNREYGILMVVLVMSMLVSMLVMEIWERISEEKKDREKESAYECGFNPFMEEKSGYEMRYYKLGIMYIIMDVEISYMYPWSIGMVEIGKEGVVGGIIFMLMLTIGYVYEWKKGGIEWE</sequence>
<comment type="similarity">
    <text evidence="2 9">Belongs to the complex I subunit 3 family.</text>
</comment>
<dbReference type="PANTHER" id="PTHR11058:SF9">
    <property type="entry name" value="NADH-UBIQUINONE OXIDOREDUCTASE CHAIN 3"/>
    <property type="match status" value="1"/>
</dbReference>
<dbReference type="AlphaFoldDB" id="A0A7H0WB59"/>
<evidence type="ECO:0000256" key="9">
    <source>
        <dbReference type="RuleBase" id="RU003640"/>
    </source>
</evidence>
<dbReference type="GO" id="GO:0030964">
    <property type="term" value="C:NADH dehydrogenase complex"/>
    <property type="evidence" value="ECO:0007669"/>
    <property type="project" value="TreeGrafter"/>
</dbReference>
<keyword evidence="5 9" id="KW-0812">Transmembrane</keyword>
<gene>
    <name evidence="10" type="primary">nad3</name>
    <name evidence="10" type="ORF">GAPH_DBV009_016</name>
</gene>
<comment type="subcellular location">
    <subcellularLocation>
        <location evidence="1">Membrane</location>
    </subcellularLocation>
    <subcellularLocation>
        <location evidence="9">Mitochondrion membrane</location>
        <topology evidence="9">Multi-pass membrane protein</topology>
    </subcellularLocation>
</comment>
<dbReference type="GO" id="GO:0008137">
    <property type="term" value="F:NADH dehydrogenase (ubiquinone) activity"/>
    <property type="evidence" value="ECO:0007669"/>
    <property type="project" value="UniProtKB-UniRule"/>
</dbReference>
<dbReference type="Pfam" id="PF00507">
    <property type="entry name" value="Oxidored_q4"/>
    <property type="match status" value="1"/>
</dbReference>
<keyword evidence="9" id="KW-0249">Electron transport</keyword>
<keyword evidence="7 9" id="KW-0472">Membrane</keyword>
<evidence type="ECO:0000256" key="4">
    <source>
        <dbReference type="ARBA" id="ARBA00022448"/>
    </source>
</evidence>
<comment type="catalytic activity">
    <reaction evidence="8 9">
        <text>a ubiquinone + NADH + 5 H(+)(in) = a ubiquinol + NAD(+) + 4 H(+)(out)</text>
        <dbReference type="Rhea" id="RHEA:29091"/>
        <dbReference type="Rhea" id="RHEA-COMP:9565"/>
        <dbReference type="Rhea" id="RHEA-COMP:9566"/>
        <dbReference type="ChEBI" id="CHEBI:15378"/>
        <dbReference type="ChEBI" id="CHEBI:16389"/>
        <dbReference type="ChEBI" id="CHEBI:17976"/>
        <dbReference type="ChEBI" id="CHEBI:57540"/>
        <dbReference type="ChEBI" id="CHEBI:57945"/>
        <dbReference type="EC" id="7.1.1.2"/>
    </reaction>
</comment>
<evidence type="ECO:0000256" key="6">
    <source>
        <dbReference type="ARBA" id="ARBA00022989"/>
    </source>
</evidence>
<feature type="transmembrane region" description="Helical" evidence="9">
    <location>
        <begin position="91"/>
        <end position="108"/>
    </location>
</feature>
<name>A0A7H0WB59_9RHOD</name>
<dbReference type="Gene3D" id="1.20.58.1610">
    <property type="entry name" value="NADH:ubiquinone/plastoquinone oxidoreductase, chain 3"/>
    <property type="match status" value="1"/>
</dbReference>
<accession>A0A7H0WB59</accession>
<dbReference type="GO" id="GO:0031966">
    <property type="term" value="C:mitochondrial membrane"/>
    <property type="evidence" value="ECO:0007669"/>
    <property type="project" value="UniProtKB-SubCell"/>
</dbReference>
<keyword evidence="9" id="KW-0830">Ubiquinone</keyword>
<keyword evidence="4 9" id="KW-0813">Transport</keyword>
<geneLocation type="mitochondrion" evidence="10"/>
<evidence type="ECO:0000256" key="2">
    <source>
        <dbReference type="ARBA" id="ARBA00008472"/>
    </source>
</evidence>
<organism evidence="10">
    <name type="scientific">Galdieria phlegrea</name>
    <dbReference type="NCBI Taxonomy" id="1389228"/>
    <lineage>
        <taxon>Eukaryota</taxon>
        <taxon>Rhodophyta</taxon>
        <taxon>Bangiophyceae</taxon>
        <taxon>Galdieriales</taxon>
        <taxon>Galdieriaceae</taxon>
        <taxon>Galdieria</taxon>
    </lineage>
</organism>
<reference evidence="10" key="1">
    <citation type="journal article" date="2020" name="BMC Evol. Biol.">
        <title>Potential causes and consequences of rapid mitochondrial genome evolution in thermoacidophilic Galdieria (Rhodophyta).</title>
        <authorList>
            <person name="Cho C.H."/>
            <person name="Park S.I."/>
            <person name="Ciniglia C."/>
            <person name="Yang E.C."/>
            <person name="Graf L."/>
            <person name="Bhattacharya D."/>
            <person name="Yoon H.S."/>
        </authorList>
    </citation>
    <scope>NUCLEOTIDE SEQUENCE</scope>
    <source>
        <strain evidence="10">DBV 009</strain>
    </source>
</reference>
<dbReference type="InterPro" id="IPR000440">
    <property type="entry name" value="NADH_UbQ/plastoQ_OxRdtase_su3"/>
</dbReference>
<keyword evidence="6 9" id="KW-1133">Transmembrane helix</keyword>